<keyword evidence="2" id="KW-0732">Signal</keyword>
<dbReference type="PANTHER" id="PTHR12320">
    <property type="entry name" value="PROTEIN PHOSPHATASE 2C"/>
    <property type="match status" value="1"/>
</dbReference>
<comment type="similarity">
    <text evidence="1">Belongs to the PP2C family.</text>
</comment>
<dbReference type="InterPro" id="IPR036457">
    <property type="entry name" value="PPM-type-like_dom_sf"/>
</dbReference>
<protein>
    <recommendedName>
        <fullName evidence="1">Protein phosphatase</fullName>
        <ecNumber evidence="1">3.1.3.16</ecNumber>
    </recommendedName>
</protein>
<evidence type="ECO:0000256" key="1">
    <source>
        <dbReference type="RuleBase" id="RU366020"/>
    </source>
</evidence>
<dbReference type="SUPFAM" id="SSF81606">
    <property type="entry name" value="PP2C-like"/>
    <property type="match status" value="1"/>
</dbReference>
<keyword evidence="1" id="KW-0460">Magnesium</keyword>
<evidence type="ECO:0000313" key="5">
    <source>
        <dbReference type="Proteomes" id="UP001515480"/>
    </source>
</evidence>
<comment type="cofactor">
    <cofactor evidence="1">
        <name>Mg(2+)</name>
        <dbReference type="ChEBI" id="CHEBI:18420"/>
    </cofactor>
</comment>
<comment type="catalytic activity">
    <reaction evidence="1">
        <text>O-phospho-L-threonyl-[protein] + H2O = L-threonyl-[protein] + phosphate</text>
        <dbReference type="Rhea" id="RHEA:47004"/>
        <dbReference type="Rhea" id="RHEA-COMP:11060"/>
        <dbReference type="Rhea" id="RHEA-COMP:11605"/>
        <dbReference type="ChEBI" id="CHEBI:15377"/>
        <dbReference type="ChEBI" id="CHEBI:30013"/>
        <dbReference type="ChEBI" id="CHEBI:43474"/>
        <dbReference type="ChEBI" id="CHEBI:61977"/>
        <dbReference type="EC" id="3.1.3.16"/>
    </reaction>
</comment>
<keyword evidence="1" id="KW-0464">Manganese</keyword>
<dbReference type="Pfam" id="PF13672">
    <property type="entry name" value="PP2C_2"/>
    <property type="match status" value="1"/>
</dbReference>
<dbReference type="InterPro" id="IPR039123">
    <property type="entry name" value="PPTC7"/>
</dbReference>
<keyword evidence="1" id="KW-0904">Protein phosphatase</keyword>
<evidence type="ECO:0000259" key="3">
    <source>
        <dbReference type="PROSITE" id="PS51746"/>
    </source>
</evidence>
<gene>
    <name evidence="4" type="ORF">AB1Y20_018295</name>
</gene>
<dbReference type="EC" id="3.1.3.16" evidence="1"/>
<name>A0AB34JMZ2_PRYPA</name>
<comment type="caution">
    <text evidence="4">The sequence shown here is derived from an EMBL/GenBank/DDBJ whole genome shotgun (WGS) entry which is preliminary data.</text>
</comment>
<feature type="domain" description="PPM-type phosphatase" evidence="3">
    <location>
        <begin position="33"/>
        <end position="306"/>
    </location>
</feature>
<proteinExistence type="inferred from homology"/>
<feature type="chain" id="PRO_5044346569" description="Protein phosphatase" evidence="2">
    <location>
        <begin position="30"/>
        <end position="323"/>
    </location>
</feature>
<dbReference type="InterPro" id="IPR001932">
    <property type="entry name" value="PPM-type_phosphatase-like_dom"/>
</dbReference>
<feature type="signal peptide" evidence="2">
    <location>
        <begin position="1"/>
        <end position="29"/>
    </location>
</feature>
<comment type="cofactor">
    <cofactor evidence="1">
        <name>Mn(2+)</name>
        <dbReference type="ChEBI" id="CHEBI:29035"/>
    </cofactor>
</comment>
<organism evidence="4 5">
    <name type="scientific">Prymnesium parvum</name>
    <name type="common">Toxic golden alga</name>
    <dbReference type="NCBI Taxonomy" id="97485"/>
    <lineage>
        <taxon>Eukaryota</taxon>
        <taxon>Haptista</taxon>
        <taxon>Haptophyta</taxon>
        <taxon>Prymnesiophyceae</taxon>
        <taxon>Prymnesiales</taxon>
        <taxon>Prymnesiaceae</taxon>
        <taxon>Prymnesium</taxon>
    </lineage>
</organism>
<dbReference type="PROSITE" id="PS51746">
    <property type="entry name" value="PPM_2"/>
    <property type="match status" value="1"/>
</dbReference>
<keyword evidence="5" id="KW-1185">Reference proteome</keyword>
<keyword evidence="1" id="KW-0378">Hydrolase</keyword>
<dbReference type="Gene3D" id="3.60.40.10">
    <property type="entry name" value="PPM-type phosphatase domain"/>
    <property type="match status" value="1"/>
</dbReference>
<evidence type="ECO:0000256" key="2">
    <source>
        <dbReference type="SAM" id="SignalP"/>
    </source>
</evidence>
<dbReference type="GO" id="GO:0046872">
    <property type="term" value="F:metal ion binding"/>
    <property type="evidence" value="ECO:0007669"/>
    <property type="project" value="UniProtKB-UniRule"/>
</dbReference>
<dbReference type="GO" id="GO:0004722">
    <property type="term" value="F:protein serine/threonine phosphatase activity"/>
    <property type="evidence" value="ECO:0007669"/>
    <property type="project" value="UniProtKB-EC"/>
</dbReference>
<dbReference type="PANTHER" id="PTHR12320:SF60">
    <property type="entry name" value="PROTEIN PHOSPHATASE 2C 26-RELATED"/>
    <property type="match status" value="1"/>
</dbReference>
<keyword evidence="1" id="KW-0479">Metal-binding</keyword>
<dbReference type="EMBL" id="JBGBPQ010000006">
    <property type="protein sequence ID" value="KAL1523350.1"/>
    <property type="molecule type" value="Genomic_DNA"/>
</dbReference>
<reference evidence="4 5" key="1">
    <citation type="journal article" date="2024" name="Science">
        <title>Giant polyketide synthase enzymes in the biosynthesis of giant marine polyether toxins.</title>
        <authorList>
            <person name="Fallon T.R."/>
            <person name="Shende V.V."/>
            <person name="Wierzbicki I.H."/>
            <person name="Pendleton A.L."/>
            <person name="Watervoot N.F."/>
            <person name="Auber R.P."/>
            <person name="Gonzalez D.J."/>
            <person name="Wisecaver J.H."/>
            <person name="Moore B.S."/>
        </authorList>
    </citation>
    <scope>NUCLEOTIDE SEQUENCE [LARGE SCALE GENOMIC DNA]</scope>
    <source>
        <strain evidence="4 5">12B1</strain>
    </source>
</reference>
<sequence length="323" mass="34133">MLPRRVKGRPALALAPLARAFLTAAPTAGLTLQCAASVVPHPEKSARGGEDAMFADEDCGALGVADGVGGWASSGVDPGIFSRALLRGCHAGLSAHSHASQSEEPSLRRAVCAAAEALRQGREIEGTATLLLAQMAPSGVLQVMNVGDSALLTYRMTARESEGQRRLAPQLLLRTHEGTHGFNFPHQVSSSTLLEECARNALEFELLVRPGDVLVAVTDGVTDNVFESHIQAILTAHLEDILNTDTRRCARGLEGFASELARTANAIGIRQDDPSTRTPFSEQAKMYGFAMEGGKLDDVAVVCAVVRPSSAGRRPNSALLSNF</sequence>
<accession>A0AB34JMZ2</accession>
<dbReference type="AlphaFoldDB" id="A0AB34JMZ2"/>
<comment type="catalytic activity">
    <reaction evidence="1">
        <text>O-phospho-L-seryl-[protein] + H2O = L-seryl-[protein] + phosphate</text>
        <dbReference type="Rhea" id="RHEA:20629"/>
        <dbReference type="Rhea" id="RHEA-COMP:9863"/>
        <dbReference type="Rhea" id="RHEA-COMP:11604"/>
        <dbReference type="ChEBI" id="CHEBI:15377"/>
        <dbReference type="ChEBI" id="CHEBI:29999"/>
        <dbReference type="ChEBI" id="CHEBI:43474"/>
        <dbReference type="ChEBI" id="CHEBI:83421"/>
        <dbReference type="EC" id="3.1.3.16"/>
    </reaction>
</comment>
<dbReference type="Proteomes" id="UP001515480">
    <property type="component" value="Unassembled WGS sequence"/>
</dbReference>
<evidence type="ECO:0000313" key="4">
    <source>
        <dbReference type="EMBL" id="KAL1523350.1"/>
    </source>
</evidence>